<organism evidence="6 7">
    <name type="scientific">Rosenbergiella nectarea</name>
    <dbReference type="NCBI Taxonomy" id="988801"/>
    <lineage>
        <taxon>Bacteria</taxon>
        <taxon>Pseudomonadati</taxon>
        <taxon>Pseudomonadota</taxon>
        <taxon>Gammaproteobacteria</taxon>
        <taxon>Enterobacterales</taxon>
        <taxon>Erwiniaceae</taxon>
        <taxon>Rosenbergiella</taxon>
    </lineage>
</organism>
<dbReference type="PANTHER" id="PTHR30126:SF18">
    <property type="entry name" value="LYSR FAMILY TRANSCRIPTIONAL REGULATOR"/>
    <property type="match status" value="1"/>
</dbReference>
<dbReference type="SUPFAM" id="SSF53850">
    <property type="entry name" value="Periplasmic binding protein-like II"/>
    <property type="match status" value="1"/>
</dbReference>
<dbReference type="AlphaFoldDB" id="A0A1H9GEA4"/>
<evidence type="ECO:0000256" key="1">
    <source>
        <dbReference type="ARBA" id="ARBA00009437"/>
    </source>
</evidence>
<dbReference type="FunFam" id="1.10.10.10:FF:000001">
    <property type="entry name" value="LysR family transcriptional regulator"/>
    <property type="match status" value="1"/>
</dbReference>
<protein>
    <submittedName>
        <fullName evidence="6">DNA-binding transcriptional regulator, LysR family</fullName>
    </submittedName>
</protein>
<dbReference type="Pfam" id="PF00126">
    <property type="entry name" value="HTH_1"/>
    <property type="match status" value="1"/>
</dbReference>
<evidence type="ECO:0000259" key="5">
    <source>
        <dbReference type="PROSITE" id="PS50931"/>
    </source>
</evidence>
<gene>
    <name evidence="6" type="ORF">SAMN05216522_103175</name>
</gene>
<dbReference type="NCBIfam" id="NF008294">
    <property type="entry name" value="PRK11074.1"/>
    <property type="match status" value="1"/>
</dbReference>
<evidence type="ECO:0000256" key="4">
    <source>
        <dbReference type="ARBA" id="ARBA00023163"/>
    </source>
</evidence>
<evidence type="ECO:0000256" key="2">
    <source>
        <dbReference type="ARBA" id="ARBA00023015"/>
    </source>
</evidence>
<comment type="similarity">
    <text evidence="1">Belongs to the LysR transcriptional regulatory family.</text>
</comment>
<proteinExistence type="inferred from homology"/>
<sequence>MWSEYTLTVIDSVARNGSFSGAAQELHRVPSAISYSVKQVEEWLAVELFERRHRDVILTPSGEHFLTEARSVIKKMNGTRQQCQQLANGWRGRFSIAIDRIVKQSRVEQLVVDFYRHFPDIELHIHDEVFNGVWDALADGRVDMAIGATQAVPVSGRFSVRDMGKLSWRCVVANDHPLQGQTLIKEDDLRKWPSLVIEDTSRVLPRRDTWTLDNQRRLVVPNWPVGMRCVQTGLCVAMVPAHIGTPYLQQGRLVELPISIPDSPCYLSWRENRFSPGLQWILDYLGDTATLNQEWLVTRD</sequence>
<dbReference type="EMBL" id="FOGC01000003">
    <property type="protein sequence ID" value="SEQ48407.1"/>
    <property type="molecule type" value="Genomic_DNA"/>
</dbReference>
<dbReference type="SUPFAM" id="SSF46785">
    <property type="entry name" value="Winged helix' DNA-binding domain"/>
    <property type="match status" value="1"/>
</dbReference>
<dbReference type="Pfam" id="PF03466">
    <property type="entry name" value="LysR_substrate"/>
    <property type="match status" value="1"/>
</dbReference>
<evidence type="ECO:0000313" key="6">
    <source>
        <dbReference type="EMBL" id="SEQ48407.1"/>
    </source>
</evidence>
<dbReference type="Proteomes" id="UP000242515">
    <property type="component" value="Unassembled WGS sequence"/>
</dbReference>
<dbReference type="Gene3D" id="3.40.190.10">
    <property type="entry name" value="Periplasmic binding protein-like II"/>
    <property type="match status" value="2"/>
</dbReference>
<dbReference type="Gene3D" id="1.10.10.10">
    <property type="entry name" value="Winged helix-like DNA-binding domain superfamily/Winged helix DNA-binding domain"/>
    <property type="match status" value="1"/>
</dbReference>
<dbReference type="GO" id="GO:0000976">
    <property type="term" value="F:transcription cis-regulatory region binding"/>
    <property type="evidence" value="ECO:0007669"/>
    <property type="project" value="TreeGrafter"/>
</dbReference>
<dbReference type="InterPro" id="IPR005119">
    <property type="entry name" value="LysR_subst-bd"/>
</dbReference>
<evidence type="ECO:0000256" key="3">
    <source>
        <dbReference type="ARBA" id="ARBA00023125"/>
    </source>
</evidence>
<dbReference type="OrthoDB" id="5293066at2"/>
<evidence type="ECO:0000313" key="7">
    <source>
        <dbReference type="Proteomes" id="UP000242515"/>
    </source>
</evidence>
<reference evidence="7" key="1">
    <citation type="submission" date="2016-10" db="EMBL/GenBank/DDBJ databases">
        <authorList>
            <person name="Varghese N."/>
            <person name="Submissions S."/>
        </authorList>
    </citation>
    <scope>NUCLEOTIDE SEQUENCE [LARGE SCALE GENOMIC DNA]</scope>
    <source>
        <strain evidence="7">8N4</strain>
    </source>
</reference>
<keyword evidence="7" id="KW-1185">Reference proteome</keyword>
<dbReference type="STRING" id="988801.SAMN05216522_103175"/>
<dbReference type="InterPro" id="IPR036388">
    <property type="entry name" value="WH-like_DNA-bd_sf"/>
</dbReference>
<dbReference type="InterPro" id="IPR036390">
    <property type="entry name" value="WH_DNA-bd_sf"/>
</dbReference>
<feature type="domain" description="HTH lysR-type" evidence="5">
    <location>
        <begin position="7"/>
        <end position="59"/>
    </location>
</feature>
<keyword evidence="3 6" id="KW-0238">DNA-binding</keyword>
<dbReference type="PROSITE" id="PS50931">
    <property type="entry name" value="HTH_LYSR"/>
    <property type="match status" value="1"/>
</dbReference>
<dbReference type="InterPro" id="IPR000847">
    <property type="entry name" value="LysR_HTH_N"/>
</dbReference>
<dbReference type="GO" id="GO:0003700">
    <property type="term" value="F:DNA-binding transcription factor activity"/>
    <property type="evidence" value="ECO:0007669"/>
    <property type="project" value="InterPro"/>
</dbReference>
<accession>A0A1H9GEA4</accession>
<keyword evidence="4" id="KW-0804">Transcription</keyword>
<keyword evidence="2" id="KW-0805">Transcription regulation</keyword>
<dbReference type="RefSeq" id="WP_092673908.1">
    <property type="nucleotide sequence ID" value="NZ_FOGC01000003.1"/>
</dbReference>
<dbReference type="PANTHER" id="PTHR30126">
    <property type="entry name" value="HTH-TYPE TRANSCRIPTIONAL REGULATOR"/>
    <property type="match status" value="1"/>
</dbReference>
<name>A0A1H9GEA4_9GAMM</name>